<evidence type="ECO:0000259" key="2">
    <source>
        <dbReference type="Pfam" id="PF03713"/>
    </source>
</evidence>
<organism evidence="3 4">
    <name type="scientific">Nibrella saemangeumensis</name>
    <dbReference type="NCBI Taxonomy" id="1084526"/>
    <lineage>
        <taxon>Bacteria</taxon>
        <taxon>Pseudomonadati</taxon>
        <taxon>Bacteroidota</taxon>
        <taxon>Cytophagia</taxon>
        <taxon>Cytophagales</taxon>
        <taxon>Spirosomataceae</taxon>
        <taxon>Nibrella</taxon>
    </lineage>
</organism>
<keyword evidence="1" id="KW-0812">Transmembrane</keyword>
<dbReference type="Gene3D" id="1.20.1260.10">
    <property type="match status" value="1"/>
</dbReference>
<feature type="domain" description="DUF305" evidence="2">
    <location>
        <begin position="88"/>
        <end position="148"/>
    </location>
</feature>
<dbReference type="RefSeq" id="WP_312087582.1">
    <property type="nucleotide sequence ID" value="NZ_BAABHD010000076.1"/>
</dbReference>
<evidence type="ECO:0000313" key="4">
    <source>
        <dbReference type="Proteomes" id="UP001501175"/>
    </source>
</evidence>
<reference evidence="4" key="1">
    <citation type="journal article" date="2019" name="Int. J. Syst. Evol. Microbiol.">
        <title>The Global Catalogue of Microorganisms (GCM) 10K type strain sequencing project: providing services to taxonomists for standard genome sequencing and annotation.</title>
        <authorList>
            <consortium name="The Broad Institute Genomics Platform"/>
            <consortium name="The Broad Institute Genome Sequencing Center for Infectious Disease"/>
            <person name="Wu L."/>
            <person name="Ma J."/>
        </authorList>
    </citation>
    <scope>NUCLEOTIDE SEQUENCE [LARGE SCALE GENOMIC DNA]</scope>
    <source>
        <strain evidence="4">JCM 17927</strain>
    </source>
</reference>
<keyword evidence="1" id="KW-0472">Membrane</keyword>
<keyword evidence="1" id="KW-1133">Transmembrane helix</keyword>
<keyword evidence="4" id="KW-1185">Reference proteome</keyword>
<evidence type="ECO:0000256" key="1">
    <source>
        <dbReference type="SAM" id="Phobius"/>
    </source>
</evidence>
<dbReference type="Pfam" id="PF03713">
    <property type="entry name" value="DUF305"/>
    <property type="match status" value="1"/>
</dbReference>
<dbReference type="InterPro" id="IPR005183">
    <property type="entry name" value="DUF305_CopM-like"/>
</dbReference>
<gene>
    <name evidence="3" type="ORF">GCM10023189_43390</name>
</gene>
<dbReference type="Proteomes" id="UP001501175">
    <property type="component" value="Unassembled WGS sequence"/>
</dbReference>
<feature type="transmembrane region" description="Helical" evidence="1">
    <location>
        <begin position="12"/>
        <end position="31"/>
    </location>
</feature>
<name>A0ABP8NBA2_9BACT</name>
<dbReference type="InterPro" id="IPR012347">
    <property type="entry name" value="Ferritin-like"/>
</dbReference>
<comment type="caution">
    <text evidence="3">The sequence shown here is derived from an EMBL/GenBank/DDBJ whole genome shotgun (WGS) entry which is preliminary data.</text>
</comment>
<feature type="transmembrane region" description="Helical" evidence="1">
    <location>
        <begin position="43"/>
        <end position="61"/>
    </location>
</feature>
<protein>
    <submittedName>
        <fullName evidence="3">DUF305 domain-containing protein</fullName>
    </submittedName>
</protein>
<accession>A0ABP8NBA2</accession>
<feature type="transmembrane region" description="Helical" evidence="1">
    <location>
        <begin position="73"/>
        <end position="90"/>
    </location>
</feature>
<sequence length="152" mass="17394">MENMNGMSYKKFTVMMIISFIIMYVVMFLNVDSIEHYHTSTTRIYMAILMIAPMAIVMMTMMGKMYPNKRTNTGIIITAIIVFIVTLAALRTQTPISDVQYMKAMIPHHSSAILTSKHANIKDPEVRKLADSIIAAQVREIQQMETILNRMK</sequence>
<dbReference type="EMBL" id="BAABHD010000076">
    <property type="protein sequence ID" value="GAA4464303.1"/>
    <property type="molecule type" value="Genomic_DNA"/>
</dbReference>
<evidence type="ECO:0000313" key="3">
    <source>
        <dbReference type="EMBL" id="GAA4464303.1"/>
    </source>
</evidence>
<proteinExistence type="predicted"/>